<keyword evidence="1" id="KW-0472">Membrane</keyword>
<protein>
    <submittedName>
        <fullName evidence="2">Uncharacterized protein</fullName>
    </submittedName>
</protein>
<sequence>MGLGLSASFCTIFWPSCESSDAWETDVTLSSIVMSAPAMKQPGFEEMSTALVTLWLFSKSFRTASMSSMTSAFSEFTLESGELMRTTATPSLTVYVICFKLFMVVSEKSLTGVVPHKTSWPIRLSEVPLHIGCRFFFPQSALFFLLVMLFLRLHRRRAQHCWASSRH</sequence>
<keyword evidence="1" id="KW-0812">Transmembrane</keyword>
<evidence type="ECO:0000256" key="1">
    <source>
        <dbReference type="SAM" id="Phobius"/>
    </source>
</evidence>
<dbReference type="AlphaFoldDB" id="A0A6B0UXX0"/>
<accession>A0A6B0UXX0</accession>
<dbReference type="EMBL" id="GIFC01012557">
    <property type="protein sequence ID" value="MXU94640.1"/>
    <property type="molecule type" value="Transcribed_RNA"/>
</dbReference>
<keyword evidence="1" id="KW-1133">Transmembrane helix</keyword>
<feature type="transmembrane region" description="Helical" evidence="1">
    <location>
        <begin position="135"/>
        <end position="153"/>
    </location>
</feature>
<organism evidence="2">
    <name type="scientific">Ixodes ricinus</name>
    <name type="common">Common tick</name>
    <name type="synonym">Acarus ricinus</name>
    <dbReference type="NCBI Taxonomy" id="34613"/>
    <lineage>
        <taxon>Eukaryota</taxon>
        <taxon>Metazoa</taxon>
        <taxon>Ecdysozoa</taxon>
        <taxon>Arthropoda</taxon>
        <taxon>Chelicerata</taxon>
        <taxon>Arachnida</taxon>
        <taxon>Acari</taxon>
        <taxon>Parasitiformes</taxon>
        <taxon>Ixodida</taxon>
        <taxon>Ixodoidea</taxon>
        <taxon>Ixodidae</taxon>
        <taxon>Ixodinae</taxon>
        <taxon>Ixodes</taxon>
    </lineage>
</organism>
<evidence type="ECO:0000313" key="2">
    <source>
        <dbReference type="EMBL" id="MXU94640.1"/>
    </source>
</evidence>
<name>A0A6B0UXX0_IXORI</name>
<proteinExistence type="predicted"/>
<reference evidence="2" key="1">
    <citation type="submission" date="2019-12" db="EMBL/GenBank/DDBJ databases">
        <title>An insight into the sialome of adult female Ixodes ricinus ticks feeding for 6 days.</title>
        <authorList>
            <person name="Perner J."/>
            <person name="Ribeiro J.M.C."/>
        </authorList>
    </citation>
    <scope>NUCLEOTIDE SEQUENCE</scope>
    <source>
        <strain evidence="2">Semi-engorged</strain>
        <tissue evidence="2">Salivary glands</tissue>
    </source>
</reference>